<dbReference type="EMBL" id="JAHDVG010000475">
    <property type="protein sequence ID" value="KAH1176032.1"/>
    <property type="molecule type" value="Genomic_DNA"/>
</dbReference>
<dbReference type="AlphaFoldDB" id="A0A9D3X9R0"/>
<gene>
    <name evidence="1" type="ORF">KIL84_020766</name>
</gene>
<organism evidence="1 2">
    <name type="scientific">Mauremys mutica</name>
    <name type="common">yellowpond turtle</name>
    <dbReference type="NCBI Taxonomy" id="74926"/>
    <lineage>
        <taxon>Eukaryota</taxon>
        <taxon>Metazoa</taxon>
        <taxon>Chordata</taxon>
        <taxon>Craniata</taxon>
        <taxon>Vertebrata</taxon>
        <taxon>Euteleostomi</taxon>
        <taxon>Archelosauria</taxon>
        <taxon>Testudinata</taxon>
        <taxon>Testudines</taxon>
        <taxon>Cryptodira</taxon>
        <taxon>Durocryptodira</taxon>
        <taxon>Testudinoidea</taxon>
        <taxon>Geoemydidae</taxon>
        <taxon>Geoemydinae</taxon>
        <taxon>Mauremys</taxon>
    </lineage>
</organism>
<proteinExistence type="predicted"/>
<evidence type="ECO:0000313" key="2">
    <source>
        <dbReference type="Proteomes" id="UP000827986"/>
    </source>
</evidence>
<keyword evidence="2" id="KW-1185">Reference proteome</keyword>
<dbReference type="Proteomes" id="UP000827986">
    <property type="component" value="Unassembled WGS sequence"/>
</dbReference>
<name>A0A9D3X9R0_9SAUR</name>
<evidence type="ECO:0000313" key="1">
    <source>
        <dbReference type="EMBL" id="KAH1176032.1"/>
    </source>
</evidence>
<sequence>MIFNEHKHIRGEKAGFHQLQNFDQWRGAGKEEIFFFAERTLHFLQRIPSEELASYAIFLTVQDPSSHAYTSFTRSITMTRSLVVVQEFTFQVQGTRSEINQALS</sequence>
<accession>A0A9D3X9R0</accession>
<comment type="caution">
    <text evidence="1">The sequence shown here is derived from an EMBL/GenBank/DDBJ whole genome shotgun (WGS) entry which is preliminary data.</text>
</comment>
<reference evidence="1" key="1">
    <citation type="submission" date="2021-09" db="EMBL/GenBank/DDBJ databases">
        <title>The genome of Mauremys mutica provides insights into the evolution of semi-aquatic lifestyle.</title>
        <authorList>
            <person name="Gong S."/>
            <person name="Gao Y."/>
        </authorList>
    </citation>
    <scope>NUCLEOTIDE SEQUENCE</scope>
    <source>
        <strain evidence="1">MM-2020</strain>
        <tissue evidence="1">Muscle</tissue>
    </source>
</reference>
<protein>
    <submittedName>
        <fullName evidence="1">Uncharacterized protein</fullName>
    </submittedName>
</protein>